<accession>A0AAD8Q6K2</accession>
<sequence length="102" mass="10975">MKMLSAQLLTVLGLAGIVTAIPQMVVPLSDQDHRTTPRPSPTIAPRPSVIGDCTTVSICRDFVNSCGMKYGGCHNICRPWPTYSPPRCPFPTSLNPSTPHNG</sequence>
<name>A0AAD8Q6K2_9PEZI</name>
<keyword evidence="3" id="KW-1185">Reference proteome</keyword>
<evidence type="ECO:0000256" key="1">
    <source>
        <dbReference type="SAM" id="SignalP"/>
    </source>
</evidence>
<dbReference type="RefSeq" id="XP_060417412.1">
    <property type="nucleotide sequence ID" value="XM_060557056.1"/>
</dbReference>
<comment type="caution">
    <text evidence="2">The sequence shown here is derived from an EMBL/GenBank/DDBJ whole genome shotgun (WGS) entry which is preliminary data.</text>
</comment>
<organism evidence="2 3">
    <name type="scientific">Colletotrichum navitas</name>
    <dbReference type="NCBI Taxonomy" id="681940"/>
    <lineage>
        <taxon>Eukaryota</taxon>
        <taxon>Fungi</taxon>
        <taxon>Dikarya</taxon>
        <taxon>Ascomycota</taxon>
        <taxon>Pezizomycotina</taxon>
        <taxon>Sordariomycetes</taxon>
        <taxon>Hypocreomycetidae</taxon>
        <taxon>Glomerellales</taxon>
        <taxon>Glomerellaceae</taxon>
        <taxon>Colletotrichum</taxon>
        <taxon>Colletotrichum graminicola species complex</taxon>
    </lineage>
</organism>
<evidence type="ECO:0000313" key="2">
    <source>
        <dbReference type="EMBL" id="KAK1596559.1"/>
    </source>
</evidence>
<gene>
    <name evidence="2" type="ORF">LY79DRAFT_543568</name>
</gene>
<protein>
    <submittedName>
        <fullName evidence="2">Uncharacterized protein</fullName>
    </submittedName>
</protein>
<keyword evidence="1" id="KW-0732">Signal</keyword>
<dbReference type="EMBL" id="JAHLJV010000011">
    <property type="protein sequence ID" value="KAK1596559.1"/>
    <property type="molecule type" value="Genomic_DNA"/>
</dbReference>
<feature type="signal peptide" evidence="1">
    <location>
        <begin position="1"/>
        <end position="20"/>
    </location>
</feature>
<evidence type="ECO:0000313" key="3">
    <source>
        <dbReference type="Proteomes" id="UP001230504"/>
    </source>
</evidence>
<dbReference type="GeneID" id="85441296"/>
<proteinExistence type="predicted"/>
<dbReference type="Proteomes" id="UP001230504">
    <property type="component" value="Unassembled WGS sequence"/>
</dbReference>
<dbReference type="AlphaFoldDB" id="A0AAD8Q6K2"/>
<feature type="chain" id="PRO_5042155997" evidence="1">
    <location>
        <begin position="21"/>
        <end position="102"/>
    </location>
</feature>
<reference evidence="2" key="1">
    <citation type="submission" date="2021-06" db="EMBL/GenBank/DDBJ databases">
        <title>Comparative genomics, transcriptomics and evolutionary studies reveal genomic signatures of adaptation to plant cell wall in hemibiotrophic fungi.</title>
        <authorList>
            <consortium name="DOE Joint Genome Institute"/>
            <person name="Baroncelli R."/>
            <person name="Diaz J.F."/>
            <person name="Benocci T."/>
            <person name="Peng M."/>
            <person name="Battaglia E."/>
            <person name="Haridas S."/>
            <person name="Andreopoulos W."/>
            <person name="Labutti K."/>
            <person name="Pangilinan J."/>
            <person name="Floch G.L."/>
            <person name="Makela M.R."/>
            <person name="Henrissat B."/>
            <person name="Grigoriev I.V."/>
            <person name="Crouch J.A."/>
            <person name="De Vries R.P."/>
            <person name="Sukno S.A."/>
            <person name="Thon M.R."/>
        </authorList>
    </citation>
    <scope>NUCLEOTIDE SEQUENCE</scope>
    <source>
        <strain evidence="2">CBS 125086</strain>
    </source>
</reference>